<organism evidence="2 3">
    <name type="scientific">Ficus carica</name>
    <name type="common">Common fig</name>
    <dbReference type="NCBI Taxonomy" id="3494"/>
    <lineage>
        <taxon>Eukaryota</taxon>
        <taxon>Viridiplantae</taxon>
        <taxon>Streptophyta</taxon>
        <taxon>Embryophyta</taxon>
        <taxon>Tracheophyta</taxon>
        <taxon>Spermatophyta</taxon>
        <taxon>Magnoliopsida</taxon>
        <taxon>eudicotyledons</taxon>
        <taxon>Gunneridae</taxon>
        <taxon>Pentapetalae</taxon>
        <taxon>rosids</taxon>
        <taxon>fabids</taxon>
        <taxon>Rosales</taxon>
        <taxon>Moraceae</taxon>
        <taxon>Ficeae</taxon>
        <taxon>Ficus</taxon>
    </lineage>
</organism>
<feature type="compositionally biased region" description="Low complexity" evidence="1">
    <location>
        <begin position="1"/>
        <end position="18"/>
    </location>
</feature>
<feature type="region of interest" description="Disordered" evidence="1">
    <location>
        <begin position="1"/>
        <end position="20"/>
    </location>
</feature>
<name>A0AA87Z625_FICCA</name>
<dbReference type="AlphaFoldDB" id="A0AA87Z625"/>
<sequence>MTKPTTSSKATPTSQASSVGWGKLKETWKLGCEGVETEGGVGAGARGGFRGGGACGGRRGRRGKEGVVGACRAVFGSSTASFRMAEAPVVEAADLGRLFWG</sequence>
<gene>
    <name evidence="2" type="ORF">TIFTF001_049267</name>
</gene>
<reference evidence="2" key="1">
    <citation type="submission" date="2023-07" db="EMBL/GenBank/DDBJ databases">
        <title>draft genome sequence of fig (Ficus carica).</title>
        <authorList>
            <person name="Takahashi T."/>
            <person name="Nishimura K."/>
        </authorList>
    </citation>
    <scope>NUCLEOTIDE SEQUENCE</scope>
</reference>
<comment type="caution">
    <text evidence="2">The sequence shown here is derived from an EMBL/GenBank/DDBJ whole genome shotgun (WGS) entry which is preliminary data.</text>
</comment>
<evidence type="ECO:0000313" key="2">
    <source>
        <dbReference type="EMBL" id="GMN26120.1"/>
    </source>
</evidence>
<protein>
    <submittedName>
        <fullName evidence="2">Uncharacterized protein</fullName>
    </submittedName>
</protein>
<evidence type="ECO:0000313" key="3">
    <source>
        <dbReference type="Proteomes" id="UP001187192"/>
    </source>
</evidence>
<accession>A0AA87Z625</accession>
<evidence type="ECO:0000256" key="1">
    <source>
        <dbReference type="SAM" id="MobiDB-lite"/>
    </source>
</evidence>
<dbReference type="Proteomes" id="UP001187192">
    <property type="component" value="Unassembled WGS sequence"/>
</dbReference>
<dbReference type="EMBL" id="BTGU01006973">
    <property type="protein sequence ID" value="GMN26120.1"/>
    <property type="molecule type" value="Genomic_DNA"/>
</dbReference>
<keyword evidence="3" id="KW-1185">Reference proteome</keyword>
<proteinExistence type="predicted"/>